<feature type="signal peptide" evidence="1">
    <location>
        <begin position="1"/>
        <end position="17"/>
    </location>
</feature>
<comment type="caution">
    <text evidence="2">The sequence shown here is derived from an EMBL/GenBank/DDBJ whole genome shotgun (WGS) entry which is preliminary data.</text>
</comment>
<dbReference type="PANTHER" id="PTHR38849">
    <property type="entry name" value="SMALL SECRETED PROTEIN"/>
    <property type="match status" value="1"/>
</dbReference>
<dbReference type="EMBL" id="NRDI02000010">
    <property type="protein sequence ID" value="KAI1513201.1"/>
    <property type="molecule type" value="Genomic_DNA"/>
</dbReference>
<evidence type="ECO:0000313" key="2">
    <source>
        <dbReference type="EMBL" id="KAI1513201.1"/>
    </source>
</evidence>
<dbReference type="Proteomes" id="UP000249757">
    <property type="component" value="Unassembled WGS sequence"/>
</dbReference>
<evidence type="ECO:0000313" key="3">
    <source>
        <dbReference type="Proteomes" id="UP000249757"/>
    </source>
</evidence>
<dbReference type="PANTHER" id="PTHR38849:SF1">
    <property type="entry name" value="SMALL SECRETED PROTEIN"/>
    <property type="match status" value="1"/>
</dbReference>
<proteinExistence type="predicted"/>
<reference evidence="3" key="1">
    <citation type="journal article" date="2022" name="Microb. Genom.">
        <title>A global pangenome for the wheat fungal pathogen Pyrenophora tritici-repentis and prediction of effector protein structural homology.</title>
        <authorList>
            <person name="Moolhuijzen P.M."/>
            <person name="See P.T."/>
            <person name="Shi G."/>
            <person name="Powell H.R."/>
            <person name="Cockram J."/>
            <person name="Jorgensen L.N."/>
            <person name="Benslimane H."/>
            <person name="Strelkov S.E."/>
            <person name="Turner J."/>
            <person name="Liu Z."/>
            <person name="Moffat C.S."/>
        </authorList>
    </citation>
    <scope>NUCLEOTIDE SEQUENCE [LARGE SCALE GENOMIC DNA]</scope>
</reference>
<protein>
    <submittedName>
        <fullName evidence="2">Uncharacterized protein</fullName>
    </submittedName>
</protein>
<dbReference type="OrthoDB" id="2151417at2759"/>
<dbReference type="AlphaFoldDB" id="A0A922NC44"/>
<feature type="chain" id="PRO_5037172717" evidence="1">
    <location>
        <begin position="18"/>
        <end position="809"/>
    </location>
</feature>
<sequence length="809" mass="91513">MYFQSFAVLSLAALAIAAPTPNKHALEARQSAAVFADTTYNAISISGGQAGNAKAEAAAVFKALDVNNLKDIASEDLTFLNTVNQVANDAEKEVFNPAVEAATGDQATQIQNGKIKNKVLKLMATVLKLQAQEAQGQDVAATLAEETKKFDNNVALDVKAAGQVSIAEPFTATISGKDYIYNRQRLSTMQEHNIQTAPSGPLTWETPELRELYKLYWQVHRPEICRNEVDAYRSSAYDDFYEHNNYFSDSVPSEDEMLNNDIHPIFDKSNWVVGFDDFDEWYTTVMPALQLASMFISHPHMLKFWIHLKYGRPGFENGWVGVVEDPMEHDPDVVEKIKDELLQVARKVKFAFRIAEDMSGMGGMYEPSLWWARSKFEKAAETLGVDYPKGSWYNRWDNSVCRTVFLSVHYYTWFFHQFTPGHKLQSDMMLAKLLVHEMAHACTKMWQPDTCKSYEPATQGSDHFPEAGISWEQFAFGGLITGYDWQGPSSGLEWDHLYPSTISHGLPIAVPLPMTYFSQWFCRDTWEHLTERLDQLQVPTIARHTDIFLIKQLRGGYWEEYLIVDGEPWPAAHLAQYEGHPLEDEEYTPAADEPAIPTTSADIISRYQEIYAIDVARYQEIEDAKPLPEHCYWEITKLCCPYSQIHSLADNALDPIGAASEEHYYVVHGCKYCWQLPHDVEPDVHPVPYSRRVEPEHPSKRTLFTRKSNTPVRCGLPQKHTALRPAGRSIVKATLEHVDPACVTPALEQLFGEVAVDGEAVVEQIEAVGVPIELQVVQAREGYPRVRTCGLLMMISEPISRLADWLHLP</sequence>
<keyword evidence="3" id="KW-1185">Reference proteome</keyword>
<gene>
    <name evidence="2" type="ORF">Ptr86124_008221</name>
</gene>
<accession>A0A922NC44</accession>
<organism evidence="2 3">
    <name type="scientific">Pyrenophora tritici-repentis</name>
    <dbReference type="NCBI Taxonomy" id="45151"/>
    <lineage>
        <taxon>Eukaryota</taxon>
        <taxon>Fungi</taxon>
        <taxon>Dikarya</taxon>
        <taxon>Ascomycota</taxon>
        <taxon>Pezizomycotina</taxon>
        <taxon>Dothideomycetes</taxon>
        <taxon>Pleosporomycetidae</taxon>
        <taxon>Pleosporales</taxon>
        <taxon>Pleosporineae</taxon>
        <taxon>Pleosporaceae</taxon>
        <taxon>Pyrenophora</taxon>
    </lineage>
</organism>
<evidence type="ECO:0000256" key="1">
    <source>
        <dbReference type="SAM" id="SignalP"/>
    </source>
</evidence>
<keyword evidence="1" id="KW-0732">Signal</keyword>
<name>A0A922NC44_9PLEO</name>